<evidence type="ECO:0000313" key="2">
    <source>
        <dbReference type="Proteomes" id="UP000076881"/>
    </source>
</evidence>
<name>A0A168KY57_CORDF</name>
<dbReference type="OrthoDB" id="6500128at2759"/>
<dbReference type="AlphaFoldDB" id="A0A168KY57"/>
<dbReference type="InterPro" id="IPR027417">
    <property type="entry name" value="P-loop_NTPase"/>
</dbReference>
<comment type="caution">
    <text evidence="1">The sequence shown here is derived from an EMBL/GenBank/DDBJ whole genome shotgun (WGS) entry which is preliminary data.</text>
</comment>
<dbReference type="PANTHER" id="PTHR24220">
    <property type="entry name" value="IMPORT ATP-BINDING PROTEIN"/>
    <property type="match status" value="1"/>
</dbReference>
<gene>
    <name evidence="1" type="ORF">LEL_01985</name>
</gene>
<protein>
    <submittedName>
        <fullName evidence="1">Uncharacterized protein</fullName>
    </submittedName>
</protein>
<dbReference type="Gene3D" id="3.40.50.300">
    <property type="entry name" value="P-loop containing nucleotide triphosphate hydrolases"/>
    <property type="match status" value="1"/>
</dbReference>
<dbReference type="EMBL" id="AZHF01000001">
    <property type="protein sequence ID" value="OAA82440.1"/>
    <property type="molecule type" value="Genomic_DNA"/>
</dbReference>
<keyword evidence="2" id="KW-1185">Reference proteome</keyword>
<accession>A0A168KY57</accession>
<proteinExistence type="predicted"/>
<dbReference type="GO" id="GO:0022857">
    <property type="term" value="F:transmembrane transporter activity"/>
    <property type="evidence" value="ECO:0007669"/>
    <property type="project" value="TreeGrafter"/>
</dbReference>
<sequence>MSAFVLKRRVGGTSLLLLDDLTSSVDASTESRMMEIIMGEFHTATVIMVSHRLGVVVDMFNRVLIMDKGQLVEDEAPRTLAKTDGSWFAQLLKSAKEH</sequence>
<reference evidence="1 2" key="1">
    <citation type="journal article" date="2016" name="Genome Biol. Evol.">
        <title>Divergent and convergent evolution of fungal pathogenicity.</title>
        <authorList>
            <person name="Shang Y."/>
            <person name="Xiao G."/>
            <person name="Zheng P."/>
            <person name="Cen K."/>
            <person name="Zhan S."/>
            <person name="Wang C."/>
        </authorList>
    </citation>
    <scope>NUCLEOTIDE SEQUENCE [LARGE SCALE GENOMIC DNA]</scope>
    <source>
        <strain evidence="1 2">RCEF 1005</strain>
    </source>
</reference>
<dbReference type="SUPFAM" id="SSF52540">
    <property type="entry name" value="P-loop containing nucleoside triphosphate hydrolases"/>
    <property type="match status" value="1"/>
</dbReference>
<organism evidence="1 2">
    <name type="scientific">Akanthomyces lecanii RCEF 1005</name>
    <dbReference type="NCBI Taxonomy" id="1081108"/>
    <lineage>
        <taxon>Eukaryota</taxon>
        <taxon>Fungi</taxon>
        <taxon>Dikarya</taxon>
        <taxon>Ascomycota</taxon>
        <taxon>Pezizomycotina</taxon>
        <taxon>Sordariomycetes</taxon>
        <taxon>Hypocreomycetidae</taxon>
        <taxon>Hypocreales</taxon>
        <taxon>Cordycipitaceae</taxon>
        <taxon>Akanthomyces</taxon>
        <taxon>Cordyceps confragosa</taxon>
    </lineage>
</organism>
<dbReference type="GO" id="GO:0005886">
    <property type="term" value="C:plasma membrane"/>
    <property type="evidence" value="ECO:0007669"/>
    <property type="project" value="TreeGrafter"/>
</dbReference>
<dbReference type="Proteomes" id="UP000076881">
    <property type="component" value="Unassembled WGS sequence"/>
</dbReference>
<dbReference type="STRING" id="1081108.A0A168KY57"/>
<evidence type="ECO:0000313" key="1">
    <source>
        <dbReference type="EMBL" id="OAA82440.1"/>
    </source>
</evidence>
<dbReference type="InterPro" id="IPR015854">
    <property type="entry name" value="ABC_transpr_LolD-like"/>
</dbReference>